<comment type="pathway">
    <text evidence="9">Cofactor biosynthesis; coenzyme A biosynthesis; CoA from (R)-pantothenate: step 4/5.</text>
</comment>
<dbReference type="PANTHER" id="PTHR21342:SF1">
    <property type="entry name" value="PHOSPHOPANTETHEINE ADENYLYLTRANSFERASE"/>
    <property type="match status" value="1"/>
</dbReference>
<organism evidence="11 12">
    <name type="scientific">Actinomycetospora chlora</name>
    <dbReference type="NCBI Taxonomy" id="663608"/>
    <lineage>
        <taxon>Bacteria</taxon>
        <taxon>Bacillati</taxon>
        <taxon>Actinomycetota</taxon>
        <taxon>Actinomycetes</taxon>
        <taxon>Pseudonocardiales</taxon>
        <taxon>Pseudonocardiaceae</taxon>
        <taxon>Actinomycetospora</taxon>
    </lineage>
</organism>
<feature type="binding site" evidence="9">
    <location>
        <begin position="9"/>
        <end position="10"/>
    </location>
    <ligand>
        <name>ATP</name>
        <dbReference type="ChEBI" id="CHEBI:30616"/>
    </ligand>
</feature>
<evidence type="ECO:0000256" key="5">
    <source>
        <dbReference type="ARBA" id="ARBA00022840"/>
    </source>
</evidence>
<evidence type="ECO:0000256" key="9">
    <source>
        <dbReference type="HAMAP-Rule" id="MF_00151"/>
    </source>
</evidence>
<dbReference type="NCBIfam" id="TIGR00125">
    <property type="entry name" value="cyt_tran_rel"/>
    <property type="match status" value="1"/>
</dbReference>
<dbReference type="Pfam" id="PF01467">
    <property type="entry name" value="CTP_transf_like"/>
    <property type="match status" value="1"/>
</dbReference>
<dbReference type="Proteomes" id="UP001500928">
    <property type="component" value="Unassembled WGS sequence"/>
</dbReference>
<proteinExistence type="inferred from homology"/>
<dbReference type="InterPro" id="IPR004821">
    <property type="entry name" value="Cyt_trans-like"/>
</dbReference>
<accession>A0ABP9C9R1</accession>
<comment type="subunit">
    <text evidence="9">Homohexamer.</text>
</comment>
<feature type="binding site" evidence="9">
    <location>
        <position position="41"/>
    </location>
    <ligand>
        <name>substrate</name>
    </ligand>
</feature>
<feature type="binding site" evidence="9">
    <location>
        <begin position="88"/>
        <end position="90"/>
    </location>
    <ligand>
        <name>ATP</name>
        <dbReference type="ChEBI" id="CHEBI:30616"/>
    </ligand>
</feature>
<feature type="site" description="Transition state stabilizer" evidence="9">
    <location>
        <position position="17"/>
    </location>
</feature>
<feature type="binding site" evidence="9">
    <location>
        <position position="87"/>
    </location>
    <ligand>
        <name>substrate</name>
    </ligand>
</feature>
<evidence type="ECO:0000256" key="4">
    <source>
        <dbReference type="ARBA" id="ARBA00022741"/>
    </source>
</evidence>
<dbReference type="InterPro" id="IPR014729">
    <property type="entry name" value="Rossmann-like_a/b/a_fold"/>
</dbReference>
<feature type="binding site" evidence="9">
    <location>
        <begin position="122"/>
        <end position="128"/>
    </location>
    <ligand>
        <name>ATP</name>
        <dbReference type="ChEBI" id="CHEBI:30616"/>
    </ligand>
</feature>
<evidence type="ECO:0000313" key="12">
    <source>
        <dbReference type="Proteomes" id="UP001500928"/>
    </source>
</evidence>
<protein>
    <recommendedName>
        <fullName evidence="9">Phosphopantetheine adenylyltransferase</fullName>
        <ecNumber evidence="9">2.7.7.3</ecNumber>
    </recommendedName>
    <alternativeName>
        <fullName evidence="9">Dephospho-CoA pyrophosphorylase</fullName>
    </alternativeName>
    <alternativeName>
        <fullName evidence="9">Pantetheine-phosphate adenylyltransferase</fullName>
        <shortName evidence="9">PPAT</shortName>
    </alternativeName>
</protein>
<evidence type="ECO:0000256" key="8">
    <source>
        <dbReference type="ARBA" id="ARBA00029346"/>
    </source>
</evidence>
<comment type="subcellular location">
    <subcellularLocation>
        <location evidence="9">Cytoplasm</location>
    </subcellularLocation>
</comment>
<evidence type="ECO:0000313" key="11">
    <source>
        <dbReference type="EMBL" id="GAA4807117.1"/>
    </source>
</evidence>
<gene>
    <name evidence="9 11" type="primary">coaD</name>
    <name evidence="11" type="ORF">GCM10023200_50940</name>
</gene>
<dbReference type="PANTHER" id="PTHR21342">
    <property type="entry name" value="PHOSPHOPANTETHEINE ADENYLYLTRANSFERASE"/>
    <property type="match status" value="1"/>
</dbReference>
<dbReference type="EC" id="2.7.7.3" evidence="9"/>
<feature type="domain" description="Cytidyltransferase-like" evidence="10">
    <location>
        <begin position="5"/>
        <end position="132"/>
    </location>
</feature>
<keyword evidence="4 9" id="KW-0547">Nucleotide-binding</keyword>
<keyword evidence="3 9" id="KW-0548">Nucleotidyltransferase</keyword>
<keyword evidence="5 9" id="KW-0067">ATP-binding</keyword>
<evidence type="ECO:0000259" key="10">
    <source>
        <dbReference type="Pfam" id="PF01467"/>
    </source>
</evidence>
<comment type="catalytic activity">
    <reaction evidence="8 9">
        <text>(R)-4'-phosphopantetheine + ATP + H(+) = 3'-dephospho-CoA + diphosphate</text>
        <dbReference type="Rhea" id="RHEA:19801"/>
        <dbReference type="ChEBI" id="CHEBI:15378"/>
        <dbReference type="ChEBI" id="CHEBI:30616"/>
        <dbReference type="ChEBI" id="CHEBI:33019"/>
        <dbReference type="ChEBI" id="CHEBI:57328"/>
        <dbReference type="ChEBI" id="CHEBI:61723"/>
        <dbReference type="EC" id="2.7.7.3"/>
    </reaction>
</comment>
<dbReference type="GO" id="GO:0016779">
    <property type="term" value="F:nucleotidyltransferase activity"/>
    <property type="evidence" value="ECO:0007669"/>
    <property type="project" value="UniProtKB-KW"/>
</dbReference>
<dbReference type="HAMAP" id="MF_00151">
    <property type="entry name" value="PPAT_bact"/>
    <property type="match status" value="1"/>
</dbReference>
<keyword evidence="1 9" id="KW-0963">Cytoplasm</keyword>
<dbReference type="EMBL" id="BAABHO010000056">
    <property type="protein sequence ID" value="GAA4807117.1"/>
    <property type="molecule type" value="Genomic_DNA"/>
</dbReference>
<dbReference type="NCBIfam" id="TIGR01510">
    <property type="entry name" value="coaD_prev_kdtB"/>
    <property type="match status" value="1"/>
</dbReference>
<comment type="caution">
    <text evidence="11">The sequence shown here is derived from an EMBL/GenBank/DDBJ whole genome shotgun (WGS) entry which is preliminary data.</text>
</comment>
<sequence length="158" mass="16818">MTIAVCPGSFDPVTLGHVDVITRAAALFDEVVVAVAVNPAKQGLFTVDERRDLLATALDGVGNVRTDAFSGLVVDYCRSIGAAALVKGLRSATDFGFEEPMAQMNRHQTGVDSVFLITDPAHSFVSSSLVKEVARGGGDVAAFLHPEVLRRLHERLGR</sequence>
<dbReference type="CDD" id="cd02163">
    <property type="entry name" value="PPAT"/>
    <property type="match status" value="1"/>
</dbReference>
<comment type="cofactor">
    <cofactor evidence="9">
        <name>Mg(2+)</name>
        <dbReference type="ChEBI" id="CHEBI:18420"/>
    </cofactor>
</comment>
<comment type="function">
    <text evidence="9">Reversibly transfers an adenylyl group from ATP to 4'-phosphopantetheine, yielding dephospho-CoA (dPCoA) and pyrophosphate.</text>
</comment>
<feature type="binding site" evidence="9">
    <location>
        <position position="17"/>
    </location>
    <ligand>
        <name>ATP</name>
        <dbReference type="ChEBI" id="CHEBI:30616"/>
    </ligand>
</feature>
<feature type="binding site" evidence="9">
    <location>
        <position position="98"/>
    </location>
    <ligand>
        <name>ATP</name>
        <dbReference type="ChEBI" id="CHEBI:30616"/>
    </ligand>
</feature>
<dbReference type="InterPro" id="IPR001980">
    <property type="entry name" value="PPAT"/>
</dbReference>
<evidence type="ECO:0000256" key="2">
    <source>
        <dbReference type="ARBA" id="ARBA00022679"/>
    </source>
</evidence>
<dbReference type="PRINTS" id="PR01020">
    <property type="entry name" value="LPSBIOSNTHSS"/>
</dbReference>
<evidence type="ECO:0000256" key="1">
    <source>
        <dbReference type="ARBA" id="ARBA00022490"/>
    </source>
</evidence>
<dbReference type="RefSeq" id="WP_345422500.1">
    <property type="nucleotide sequence ID" value="NZ_BAABHO010000056.1"/>
</dbReference>
<comment type="similarity">
    <text evidence="9">Belongs to the bacterial CoaD family.</text>
</comment>
<keyword evidence="7 9" id="KW-0173">Coenzyme A biosynthesis</keyword>
<evidence type="ECO:0000256" key="7">
    <source>
        <dbReference type="ARBA" id="ARBA00022993"/>
    </source>
</evidence>
<name>A0ABP9C9R1_9PSEU</name>
<feature type="binding site" evidence="9">
    <location>
        <position position="9"/>
    </location>
    <ligand>
        <name>substrate</name>
    </ligand>
</feature>
<keyword evidence="12" id="KW-1185">Reference proteome</keyword>
<keyword evidence="2 9" id="KW-0808">Transferase</keyword>
<dbReference type="SUPFAM" id="SSF52374">
    <property type="entry name" value="Nucleotidylyl transferase"/>
    <property type="match status" value="1"/>
</dbReference>
<evidence type="ECO:0000256" key="3">
    <source>
        <dbReference type="ARBA" id="ARBA00022695"/>
    </source>
</evidence>
<reference evidence="12" key="1">
    <citation type="journal article" date="2019" name="Int. J. Syst. Evol. Microbiol.">
        <title>The Global Catalogue of Microorganisms (GCM) 10K type strain sequencing project: providing services to taxonomists for standard genome sequencing and annotation.</title>
        <authorList>
            <consortium name="The Broad Institute Genomics Platform"/>
            <consortium name="The Broad Institute Genome Sequencing Center for Infectious Disease"/>
            <person name="Wu L."/>
            <person name="Ma J."/>
        </authorList>
    </citation>
    <scope>NUCLEOTIDE SEQUENCE [LARGE SCALE GENOMIC DNA]</scope>
    <source>
        <strain evidence="12">JCM 17979</strain>
    </source>
</reference>
<feature type="binding site" evidence="9">
    <location>
        <position position="73"/>
    </location>
    <ligand>
        <name>substrate</name>
    </ligand>
</feature>
<evidence type="ECO:0000256" key="6">
    <source>
        <dbReference type="ARBA" id="ARBA00022842"/>
    </source>
</evidence>
<dbReference type="Gene3D" id="3.40.50.620">
    <property type="entry name" value="HUPs"/>
    <property type="match status" value="1"/>
</dbReference>
<keyword evidence="6 9" id="KW-0460">Magnesium</keyword>